<name>A0ABU7FWT8_9ACTN</name>
<protein>
    <recommendedName>
        <fullName evidence="3">Integrase</fullName>
    </recommendedName>
</protein>
<comment type="caution">
    <text evidence="1">The sequence shown here is derived from an EMBL/GenBank/DDBJ whole genome shotgun (WGS) entry which is preliminary data.</text>
</comment>
<dbReference type="EMBL" id="JAYWVC010000429">
    <property type="protein sequence ID" value="MED7828587.1"/>
    <property type="molecule type" value="Genomic_DNA"/>
</dbReference>
<keyword evidence="2" id="KW-1185">Reference proteome</keyword>
<evidence type="ECO:0000313" key="1">
    <source>
        <dbReference type="EMBL" id="MED7828587.1"/>
    </source>
</evidence>
<accession>A0ABU7FWT8</accession>
<dbReference type="Proteomes" id="UP001333996">
    <property type="component" value="Unassembled WGS sequence"/>
</dbReference>
<sequence length="92" mass="10633">MSLSIVTALVRNLITVPTAVLRSRAAKDAEVLALRHENAVTRRQVARLRYQPADRIWLAALSRLIPRDRWLQVFTVTPTTLLRRHRQLVARK</sequence>
<evidence type="ECO:0000313" key="2">
    <source>
        <dbReference type="Proteomes" id="UP001333996"/>
    </source>
</evidence>
<organism evidence="1 2">
    <name type="scientific">Streptomyces chiangmaiensis</name>
    <dbReference type="NCBI Taxonomy" id="766497"/>
    <lineage>
        <taxon>Bacteria</taxon>
        <taxon>Bacillati</taxon>
        <taxon>Actinomycetota</taxon>
        <taxon>Actinomycetes</taxon>
        <taxon>Kitasatosporales</taxon>
        <taxon>Streptomycetaceae</taxon>
        <taxon>Streptomyces</taxon>
    </lineage>
</organism>
<gene>
    <name evidence="1" type="ORF">VXC91_43810</name>
</gene>
<dbReference type="RefSeq" id="WP_329512922.1">
    <property type="nucleotide sequence ID" value="NZ_BAAAYZ010000059.1"/>
</dbReference>
<reference evidence="1" key="1">
    <citation type="submission" date="2024-01" db="EMBL/GenBank/DDBJ databases">
        <title>First draft genome sequence data of TA4-1, the type strain of Gram-positive actinobacterium Streptomyces chiangmaiensis.</title>
        <authorList>
            <person name="Yasawong M."/>
            <person name="Nantapong N."/>
        </authorList>
    </citation>
    <scope>NUCLEOTIDE SEQUENCE</scope>
    <source>
        <strain evidence="1">TA4-1</strain>
    </source>
</reference>
<evidence type="ECO:0008006" key="3">
    <source>
        <dbReference type="Google" id="ProtNLM"/>
    </source>
</evidence>
<proteinExistence type="predicted"/>